<dbReference type="HOGENOM" id="CLU_3179001_0_0_5"/>
<dbReference type="KEGG" id="amv:ACMV_24670"/>
<name>F0J1S1_ACIMA</name>
<proteinExistence type="predicted"/>
<evidence type="ECO:0000313" key="2">
    <source>
        <dbReference type="EMBL" id="BAJ81814.1"/>
    </source>
</evidence>
<dbReference type="InterPro" id="IPR025161">
    <property type="entry name" value="IS402-like_dom"/>
</dbReference>
<protein>
    <recommendedName>
        <fullName evidence="1">Insertion element IS402-like domain-containing protein</fullName>
    </recommendedName>
</protein>
<gene>
    <name evidence="2" type="ordered locus">ACMV_24670</name>
</gene>
<dbReference type="AlphaFoldDB" id="F0J1S1"/>
<reference evidence="2 3" key="1">
    <citation type="submission" date="2010-12" db="EMBL/GenBank/DDBJ databases">
        <title>Whole genome sequence of Acidiphilium multivorum AIU301.</title>
        <authorList>
            <person name="Narita-Yamada S."/>
            <person name="Nakamura S."/>
            <person name="Ito N."/>
            <person name="Takarada H."/>
            <person name="Katano Y."/>
            <person name="Nakazawa H."/>
            <person name="Hosoyama A."/>
            <person name="Yamada R."/>
            <person name="Fujita N."/>
        </authorList>
    </citation>
    <scope>NUCLEOTIDE SEQUENCE [LARGE SCALE GENOMIC DNA]</scope>
    <source>
        <strain evidence="3">DSM 11245 / JCM 8867 / AIU301</strain>
    </source>
</reference>
<evidence type="ECO:0000259" key="1">
    <source>
        <dbReference type="Pfam" id="PF13340"/>
    </source>
</evidence>
<dbReference type="Proteomes" id="UP000007100">
    <property type="component" value="Chromosome"/>
</dbReference>
<organism evidence="2 3">
    <name type="scientific">Acidiphilium multivorum (strain DSM 11245 / JCM 8867 / NBRC 100883 / AIU 301)</name>
    <dbReference type="NCBI Taxonomy" id="926570"/>
    <lineage>
        <taxon>Bacteria</taxon>
        <taxon>Pseudomonadati</taxon>
        <taxon>Pseudomonadota</taxon>
        <taxon>Alphaproteobacteria</taxon>
        <taxon>Acetobacterales</taxon>
        <taxon>Acidocellaceae</taxon>
        <taxon>Acidiphilium</taxon>
    </lineage>
</organism>
<keyword evidence="3" id="KW-1185">Reference proteome</keyword>
<dbReference type="Pfam" id="PF13340">
    <property type="entry name" value="DUF4096"/>
    <property type="match status" value="1"/>
</dbReference>
<feature type="domain" description="Insertion element IS402-like" evidence="1">
    <location>
        <begin position="1"/>
        <end position="36"/>
    </location>
</feature>
<evidence type="ECO:0000313" key="3">
    <source>
        <dbReference type="Proteomes" id="UP000007100"/>
    </source>
</evidence>
<sequence>MREIVNAIFYVLRGGIAWSLLPKDFTRWPTTYRWFAGSATTAPGSG</sequence>
<accession>F0J1S1</accession>
<dbReference type="EMBL" id="AP012035">
    <property type="protein sequence ID" value="BAJ81814.1"/>
    <property type="molecule type" value="Genomic_DNA"/>
</dbReference>